<dbReference type="PANTHER" id="PTHR43228">
    <property type="entry name" value="TWO-COMPONENT RESPONSE REGULATOR"/>
    <property type="match status" value="1"/>
</dbReference>
<accession>A0A1G7IP68</accession>
<dbReference type="SMART" id="SM00448">
    <property type="entry name" value="REC"/>
    <property type="match status" value="1"/>
</dbReference>
<evidence type="ECO:0000313" key="6">
    <source>
        <dbReference type="Proteomes" id="UP000436801"/>
    </source>
</evidence>
<dbReference type="AlphaFoldDB" id="A0A1G7IP68"/>
<evidence type="ECO:0000313" key="3">
    <source>
        <dbReference type="EMBL" id="MWC44192.1"/>
    </source>
</evidence>
<keyword evidence="5" id="KW-1185">Reference proteome</keyword>
<reference evidence="4 5" key="1">
    <citation type="submission" date="2016-10" db="EMBL/GenBank/DDBJ databases">
        <authorList>
            <person name="Varghese N."/>
            <person name="Submissions S."/>
        </authorList>
    </citation>
    <scope>NUCLEOTIDE SEQUENCE [LARGE SCALE GENOMIC DNA]</scope>
    <source>
        <strain evidence="4 5">S7-754</strain>
    </source>
</reference>
<dbReference type="EMBL" id="FNBI01000002">
    <property type="protein sequence ID" value="SDF14099.1"/>
    <property type="molecule type" value="Genomic_DNA"/>
</dbReference>
<protein>
    <submittedName>
        <fullName evidence="3 4">Response regulator</fullName>
    </submittedName>
</protein>
<dbReference type="Proteomes" id="UP000436801">
    <property type="component" value="Unassembled WGS sequence"/>
</dbReference>
<reference evidence="3 6" key="2">
    <citation type="submission" date="2019-12" db="EMBL/GenBank/DDBJ databases">
        <authorList>
            <person name="Zheng J."/>
        </authorList>
    </citation>
    <scope>NUCLEOTIDE SEQUENCE [LARGE SCALE GENOMIC DNA]</scope>
    <source>
        <strain evidence="3 6">DSM 27347</strain>
    </source>
</reference>
<dbReference type="InterPro" id="IPR001789">
    <property type="entry name" value="Sig_transdc_resp-reg_receiver"/>
</dbReference>
<dbReference type="Pfam" id="PF00072">
    <property type="entry name" value="Response_reg"/>
    <property type="match status" value="1"/>
</dbReference>
<dbReference type="OrthoDB" id="9800897at2"/>
<proteinExistence type="predicted"/>
<feature type="modified residue" description="4-aspartylphosphate" evidence="1">
    <location>
        <position position="52"/>
    </location>
</feature>
<organism evidence="4 5">
    <name type="scientific">Sphingomonas carotinifaciens</name>
    <dbReference type="NCBI Taxonomy" id="1166323"/>
    <lineage>
        <taxon>Bacteria</taxon>
        <taxon>Pseudomonadati</taxon>
        <taxon>Pseudomonadota</taxon>
        <taxon>Alphaproteobacteria</taxon>
        <taxon>Sphingomonadales</taxon>
        <taxon>Sphingomonadaceae</taxon>
        <taxon>Sphingomonas</taxon>
    </lineage>
</organism>
<dbReference type="InterPro" id="IPR011006">
    <property type="entry name" value="CheY-like_superfamily"/>
</dbReference>
<evidence type="ECO:0000256" key="1">
    <source>
        <dbReference type="PROSITE-ProRule" id="PRU00169"/>
    </source>
</evidence>
<sequence>MKTCLVVDDSKVIRKVARHILETLDFTVREAADGREALDACMAAAPDVVLLDWNMPVMSGMDFLRALREADVRPRPRVVFCTTENGMAHIRAAIEAGADEYIMKPFDRDTLESKLQIVGMA</sequence>
<dbReference type="InterPro" id="IPR052048">
    <property type="entry name" value="ST_Response_Regulator"/>
</dbReference>
<dbReference type="GO" id="GO:0000160">
    <property type="term" value="P:phosphorelay signal transduction system"/>
    <property type="evidence" value="ECO:0007669"/>
    <property type="project" value="InterPro"/>
</dbReference>
<gene>
    <name evidence="3" type="ORF">GQR91_11095</name>
    <name evidence="4" type="ORF">SAMN05216557_102314</name>
</gene>
<evidence type="ECO:0000259" key="2">
    <source>
        <dbReference type="PROSITE" id="PS50110"/>
    </source>
</evidence>
<dbReference type="RefSeq" id="WP_112382542.1">
    <property type="nucleotide sequence ID" value="NZ_CP178397.1"/>
</dbReference>
<evidence type="ECO:0000313" key="4">
    <source>
        <dbReference type="EMBL" id="SDF14099.1"/>
    </source>
</evidence>
<keyword evidence="1" id="KW-0597">Phosphoprotein</keyword>
<feature type="domain" description="Response regulatory" evidence="2">
    <location>
        <begin position="3"/>
        <end position="119"/>
    </location>
</feature>
<dbReference type="CDD" id="cd17546">
    <property type="entry name" value="REC_hyHK_CKI1_RcsC-like"/>
    <property type="match status" value="1"/>
</dbReference>
<dbReference type="PROSITE" id="PS50110">
    <property type="entry name" value="RESPONSE_REGULATORY"/>
    <property type="match status" value="1"/>
</dbReference>
<name>A0A1G7IP68_9SPHN</name>
<evidence type="ECO:0000313" key="5">
    <source>
        <dbReference type="Proteomes" id="UP000323502"/>
    </source>
</evidence>
<dbReference type="SUPFAM" id="SSF52172">
    <property type="entry name" value="CheY-like"/>
    <property type="match status" value="1"/>
</dbReference>
<dbReference type="Gene3D" id="3.40.50.2300">
    <property type="match status" value="1"/>
</dbReference>
<dbReference type="EMBL" id="WSUT01000005">
    <property type="protein sequence ID" value="MWC44192.1"/>
    <property type="molecule type" value="Genomic_DNA"/>
</dbReference>
<dbReference type="Proteomes" id="UP000323502">
    <property type="component" value="Unassembled WGS sequence"/>
</dbReference>
<dbReference type="PANTHER" id="PTHR43228:SF1">
    <property type="entry name" value="TWO-COMPONENT RESPONSE REGULATOR ARR22"/>
    <property type="match status" value="1"/>
</dbReference>